<dbReference type="PRINTS" id="PR01590">
    <property type="entry name" value="HTHFIS"/>
</dbReference>
<dbReference type="STRING" id="487316.BEN76_01740"/>
<dbReference type="Pfam" id="PF02954">
    <property type="entry name" value="HTH_8"/>
    <property type="match status" value="1"/>
</dbReference>
<dbReference type="RefSeq" id="WP_076032057.1">
    <property type="nucleotide sequence ID" value="NZ_CP016896.1"/>
</dbReference>
<dbReference type="EMBL" id="CP016896">
    <property type="protein sequence ID" value="APV34807.1"/>
    <property type="molecule type" value="Genomic_DNA"/>
</dbReference>
<evidence type="ECO:0000313" key="3">
    <source>
        <dbReference type="Proteomes" id="UP000185674"/>
    </source>
</evidence>
<sequence length="134" mass="15048">MLNIKAEKQEFLHHLRSLGVVAITWDGHGTITGIQREAYCGIGYHEIEIMWKTWQVARQSGIVLMESDIDSAVSEPGTATRKILDHIENVLVQKALVYSKGNQSQAALKIGMSRTKLQRLVKRNHSKHSMENAA</sequence>
<dbReference type="InterPro" id="IPR002197">
    <property type="entry name" value="HTH_Fis"/>
</dbReference>
<dbReference type="GO" id="GO:0043565">
    <property type="term" value="F:sequence-specific DNA binding"/>
    <property type="evidence" value="ECO:0007669"/>
    <property type="project" value="InterPro"/>
</dbReference>
<feature type="domain" description="DNA binding HTH" evidence="1">
    <location>
        <begin position="85"/>
        <end position="119"/>
    </location>
</feature>
<evidence type="ECO:0000259" key="1">
    <source>
        <dbReference type="Pfam" id="PF02954"/>
    </source>
</evidence>
<protein>
    <recommendedName>
        <fullName evidence="1">DNA binding HTH domain-containing protein</fullName>
    </recommendedName>
</protein>
<dbReference type="Gene3D" id="1.10.10.60">
    <property type="entry name" value="Homeodomain-like"/>
    <property type="match status" value="1"/>
</dbReference>
<proteinExistence type="predicted"/>
<gene>
    <name evidence="2" type="ORF">BEN76_01740</name>
</gene>
<organism evidence="2 3">
    <name type="scientific">Acinetobacter soli</name>
    <dbReference type="NCBI Taxonomy" id="487316"/>
    <lineage>
        <taxon>Bacteria</taxon>
        <taxon>Pseudomonadati</taxon>
        <taxon>Pseudomonadota</taxon>
        <taxon>Gammaproteobacteria</taxon>
        <taxon>Moraxellales</taxon>
        <taxon>Moraxellaceae</taxon>
        <taxon>Acinetobacter</taxon>
    </lineage>
</organism>
<dbReference type="AlphaFoldDB" id="A0A1P8EF16"/>
<dbReference type="Proteomes" id="UP000185674">
    <property type="component" value="Chromosome"/>
</dbReference>
<dbReference type="InterPro" id="IPR009057">
    <property type="entry name" value="Homeodomain-like_sf"/>
</dbReference>
<evidence type="ECO:0000313" key="2">
    <source>
        <dbReference type="EMBL" id="APV34807.1"/>
    </source>
</evidence>
<dbReference type="SUPFAM" id="SSF46689">
    <property type="entry name" value="Homeodomain-like"/>
    <property type="match status" value="1"/>
</dbReference>
<name>A0A1P8EF16_9GAMM</name>
<accession>A0A1P8EF16</accession>
<dbReference type="KEGG" id="asol:BEN76_01740"/>
<reference evidence="2 3" key="1">
    <citation type="submission" date="2016-08" db="EMBL/GenBank/DDBJ databases">
        <title>Complete genome sequence of Acinetobacter baylyi strain GFJ2.</title>
        <authorList>
            <person name="Tabata M."/>
            <person name="Kuboki S."/>
            <person name="Gibu N."/>
            <person name="Kinouchi Y."/>
            <person name="Vangnai A."/>
            <person name="Kasai D."/>
            <person name="Fukuda M."/>
        </authorList>
    </citation>
    <scope>NUCLEOTIDE SEQUENCE [LARGE SCALE GENOMIC DNA]</scope>
    <source>
        <strain evidence="2 3">GFJ2</strain>
    </source>
</reference>